<dbReference type="PANTHER" id="PTHR21616">
    <property type="entry name" value="CENTROSOME SPINDLE POLE ASSOCIATED PROTEIN"/>
    <property type="match status" value="1"/>
</dbReference>
<organism evidence="3 4">
    <name type="scientific">Batrachochytrium dendrobatidis (strain JAM81 / FGSC 10211)</name>
    <name type="common">Frog chytrid fungus</name>
    <dbReference type="NCBI Taxonomy" id="684364"/>
    <lineage>
        <taxon>Eukaryota</taxon>
        <taxon>Fungi</taxon>
        <taxon>Fungi incertae sedis</taxon>
        <taxon>Chytridiomycota</taxon>
        <taxon>Chytridiomycota incertae sedis</taxon>
        <taxon>Chytridiomycetes</taxon>
        <taxon>Rhizophydiales</taxon>
        <taxon>Rhizophydiales incertae sedis</taxon>
        <taxon>Batrachochytrium</taxon>
    </lineage>
</organism>
<evidence type="ECO:0000313" key="4">
    <source>
        <dbReference type="Proteomes" id="UP000007241"/>
    </source>
</evidence>
<proteinExistence type="predicted"/>
<name>F4NS96_BATDJ</name>
<dbReference type="OrthoDB" id="10044099at2759"/>
<evidence type="ECO:0000313" key="3">
    <source>
        <dbReference type="EMBL" id="EGF83007.1"/>
    </source>
</evidence>
<dbReference type="HOGENOM" id="CLU_274510_0_0_1"/>
<protein>
    <recommendedName>
        <fullName evidence="5">CCDC66 domain-containing protein</fullName>
    </recommendedName>
</protein>
<dbReference type="InParanoid" id="F4NS96"/>
<feature type="region of interest" description="Disordered" evidence="2">
    <location>
        <begin position="1034"/>
        <end position="1069"/>
    </location>
</feature>
<dbReference type="EMBL" id="GL882879">
    <property type="protein sequence ID" value="EGF83007.1"/>
    <property type="molecule type" value="Genomic_DNA"/>
</dbReference>
<dbReference type="InterPro" id="IPR026708">
    <property type="entry name" value="CSPP1"/>
</dbReference>
<evidence type="ECO:0000256" key="1">
    <source>
        <dbReference type="SAM" id="Coils"/>
    </source>
</evidence>
<evidence type="ECO:0008006" key="5">
    <source>
        <dbReference type="Google" id="ProtNLM"/>
    </source>
</evidence>
<feature type="compositionally biased region" description="Polar residues" evidence="2">
    <location>
        <begin position="454"/>
        <end position="464"/>
    </location>
</feature>
<sequence length="1167" mass="133269">MNTVLLNPLGGQCTDKEQLRRVRLQEERREDMRRHLAAQAAQHHPRLRCIIAKHQEPVASVPSLPFAAKGSSNDTSSSHQPIGLLLKERPLSAESQHHSANVSQPNVEYNKGNGHSAIQDPALTSSPYPAYPQSMSNAFPHATHLYPSYPIGYPYHMQPTYGCMPYPPSTQSPWNLPPHHAEFDKRLPLPPVPAVRWDQTSSAHPNIHLSDTDPIHPQYNHSYANPYPIAFEQQNEPPQQGTSNWYLQPPAFLNPHRLLPAIYPKHDEFNPNSAPMRAENDLPLTQPRVIPEISTRLLDRTDSKMNGRQSKQSYAADLERQIAEKAAQKQQERAFRQGFAENAHIPLLDTPGDSHNAFRFQQQAQSYYPKQSNPSNDYRHFDRSLAPLSNNIELSEKKPLNTKSQYLKDLDDQIRQKKEITDRQKQIQKLQDEKKEKEISDYSPFGRSGAGAPHQQQQQETSGLTGRRKFPQQHASQTSAGEYSEARSDLQSSSPTGEHRTMHSLQPDFPNNQKISFLEDNMNGFRPSISNSSFDLMHHNSNQNGTQQYNNHSMHSQSSFSPPPSLFPPNNTATNQSTQNKNQSNGEKSYLRGVANIDTMPQWRREELSRKQKMQQETQDGLLLQIAEKEAEKAKQEAIRKKEDEKELERLVKEQELLREKYARETEMARQKEEETMLENEKQRQVKVQENIRHEQLTAHQNSLDMLESTDGIKTSYATKSQKNKNSTSNDTHQESKSRFKADSLPLTGQSKPVMIDHQTSRPRSPPIPTVLKKLQQAGLYSEIKPNVLNSAPISNQCSVNQHSSTTHHENEGVIVNPATQAIPSTSHRQQSTPSTKVAMAPMSPPLPAQIRRQKVIDQSNTEVTEMDNKVLLKQLSDIQKELAQEDMKIRQDLCLSAAPSKDRQFRHPITLAPFQLKPSKKTQHATTKQTSVQQKTSIDTHRESCEFLPLLLHPVPVRSLNLAETFDHQSILKLDGFIEHKDNQDNDSLVYDWKQYDTKQNKTSRKSSINSRLGFDHIDSAFKIHYLDDAIHGSNKQGMSRTSSNYQLKSEKRQGTPRDSKPNKTTLDHDRILRAQSAEWSLSMDEIERRNEQRLERLTRLEARQNQYLEDERNSGHEDKAEIIRLFMLKGEGAQEICEKAQDECSIPTTPSVFRPLKIDKHGDWK</sequence>
<accession>F4NS96</accession>
<feature type="compositionally biased region" description="Polar residues" evidence="2">
    <location>
        <begin position="529"/>
        <end position="555"/>
    </location>
</feature>
<dbReference type="RefSeq" id="XP_006675944.1">
    <property type="nucleotide sequence ID" value="XM_006675881.1"/>
</dbReference>
<feature type="compositionally biased region" description="Basic and acidic residues" evidence="2">
    <location>
        <begin position="418"/>
        <end position="440"/>
    </location>
</feature>
<feature type="compositionally biased region" description="Polar residues" evidence="2">
    <location>
        <begin position="717"/>
        <end position="731"/>
    </location>
</feature>
<dbReference type="PANTHER" id="PTHR21616:SF2">
    <property type="entry name" value="CENTROSOME AND SPINDLE POLE-ASSOCIATED PROTEIN 1"/>
    <property type="match status" value="1"/>
</dbReference>
<feature type="region of interest" description="Disordered" evidence="2">
    <location>
        <begin position="919"/>
        <end position="938"/>
    </location>
</feature>
<feature type="region of interest" description="Disordered" evidence="2">
    <location>
        <begin position="820"/>
        <end position="841"/>
    </location>
</feature>
<dbReference type="GO" id="GO:0032467">
    <property type="term" value="P:positive regulation of cytokinesis"/>
    <property type="evidence" value="ECO:0007669"/>
    <property type="project" value="InterPro"/>
</dbReference>
<keyword evidence="4" id="KW-1185">Reference proteome</keyword>
<feature type="region of interest" description="Disordered" evidence="2">
    <location>
        <begin position="529"/>
        <end position="594"/>
    </location>
</feature>
<feature type="compositionally biased region" description="Basic and acidic residues" evidence="2">
    <location>
        <begin position="1050"/>
        <end position="1069"/>
    </location>
</feature>
<feature type="compositionally biased region" description="Low complexity" evidence="2">
    <location>
        <begin position="568"/>
        <end position="585"/>
    </location>
</feature>
<dbReference type="GO" id="GO:0000922">
    <property type="term" value="C:spindle pole"/>
    <property type="evidence" value="ECO:0007669"/>
    <property type="project" value="InterPro"/>
</dbReference>
<dbReference type="GeneID" id="18242170"/>
<dbReference type="OMA" id="HIQPSAM"/>
<dbReference type="GO" id="GO:0005874">
    <property type="term" value="C:microtubule"/>
    <property type="evidence" value="ECO:0007669"/>
    <property type="project" value="InterPro"/>
</dbReference>
<feature type="region of interest" description="Disordered" evidence="2">
    <location>
        <begin position="717"/>
        <end position="769"/>
    </location>
</feature>
<feature type="region of interest" description="Disordered" evidence="2">
    <location>
        <begin position="418"/>
        <end position="515"/>
    </location>
</feature>
<feature type="compositionally biased region" description="Low complexity" evidence="2">
    <location>
        <begin position="927"/>
        <end position="938"/>
    </location>
</feature>
<dbReference type="AlphaFoldDB" id="F4NS96"/>
<dbReference type="CDD" id="cd22249">
    <property type="entry name" value="UDM1_RNF168_RNF169-like"/>
    <property type="match status" value="1"/>
</dbReference>
<gene>
    <name evidence="3" type="ORF">BATDEDRAFT_85701</name>
</gene>
<feature type="compositionally biased region" description="Basic and acidic residues" evidence="2">
    <location>
        <begin position="732"/>
        <end position="742"/>
    </location>
</feature>
<dbReference type="Proteomes" id="UP000007241">
    <property type="component" value="Unassembled WGS sequence"/>
</dbReference>
<feature type="coiled-coil region" evidence="1">
    <location>
        <begin position="624"/>
        <end position="675"/>
    </location>
</feature>
<keyword evidence="1" id="KW-0175">Coiled coil</keyword>
<feature type="region of interest" description="Disordered" evidence="2">
    <location>
        <begin position="264"/>
        <end position="314"/>
    </location>
</feature>
<evidence type="ECO:0000256" key="2">
    <source>
        <dbReference type="SAM" id="MobiDB-lite"/>
    </source>
</evidence>
<feature type="compositionally biased region" description="Polar residues" evidence="2">
    <location>
        <begin position="1035"/>
        <end position="1049"/>
    </location>
</feature>
<dbReference type="STRING" id="684364.F4NS96"/>
<feature type="compositionally biased region" description="Polar residues" evidence="2">
    <location>
        <begin position="820"/>
        <end position="836"/>
    </location>
</feature>
<reference evidence="3 4" key="1">
    <citation type="submission" date="2009-12" db="EMBL/GenBank/DDBJ databases">
        <title>The draft genome of Batrachochytrium dendrobatidis.</title>
        <authorList>
            <consortium name="US DOE Joint Genome Institute (JGI-PGF)"/>
            <person name="Kuo A."/>
            <person name="Salamov A."/>
            <person name="Schmutz J."/>
            <person name="Lucas S."/>
            <person name="Pitluck S."/>
            <person name="Rosenblum E."/>
            <person name="Stajich J."/>
            <person name="Eisen M."/>
            <person name="Grigoriev I.V."/>
        </authorList>
    </citation>
    <scope>NUCLEOTIDE SEQUENCE [LARGE SCALE GENOMIC DNA]</scope>
    <source>
        <strain evidence="4">JAM81 / FGSC 10211</strain>
    </source>
</reference>